<evidence type="ECO:0000256" key="3">
    <source>
        <dbReference type="ARBA" id="ARBA00022741"/>
    </source>
</evidence>
<evidence type="ECO:0000259" key="11">
    <source>
        <dbReference type="Pfam" id="PF02875"/>
    </source>
</evidence>
<accession>A0A2S5KW41</accession>
<dbReference type="NCBIfam" id="TIGR01081">
    <property type="entry name" value="mpl"/>
    <property type="match status" value="1"/>
</dbReference>
<feature type="domain" description="Mur ligase N-terminal catalytic" evidence="10">
    <location>
        <begin position="2"/>
        <end position="99"/>
    </location>
</feature>
<comment type="pathway">
    <text evidence="9">Cell wall biogenesis; peptidoglycan recycling.</text>
</comment>
<dbReference type="AlphaFoldDB" id="A0A2S5KW41"/>
<dbReference type="Pfam" id="PF01225">
    <property type="entry name" value="Mur_ligase"/>
    <property type="match status" value="1"/>
</dbReference>
<dbReference type="SUPFAM" id="SSF53623">
    <property type="entry name" value="MurD-like peptide ligases, catalytic domain"/>
    <property type="match status" value="1"/>
</dbReference>
<dbReference type="Pfam" id="PF08245">
    <property type="entry name" value="Mur_ligase_M"/>
    <property type="match status" value="1"/>
</dbReference>
<dbReference type="Gene3D" id="3.40.1190.10">
    <property type="entry name" value="Mur-like, catalytic domain"/>
    <property type="match status" value="1"/>
</dbReference>
<dbReference type="GO" id="GO:0008360">
    <property type="term" value="P:regulation of cell shape"/>
    <property type="evidence" value="ECO:0007669"/>
    <property type="project" value="UniProtKB-KW"/>
</dbReference>
<dbReference type="GO" id="GO:0009254">
    <property type="term" value="P:peptidoglycan turnover"/>
    <property type="evidence" value="ECO:0007669"/>
    <property type="project" value="UniProtKB-UniRule"/>
</dbReference>
<dbReference type="GO" id="GO:0009252">
    <property type="term" value="P:peptidoglycan biosynthetic process"/>
    <property type="evidence" value="ECO:0007669"/>
    <property type="project" value="UniProtKB-KW"/>
</dbReference>
<dbReference type="UniPathway" id="UPA00544"/>
<dbReference type="GO" id="GO:0051301">
    <property type="term" value="P:cell division"/>
    <property type="evidence" value="ECO:0007669"/>
    <property type="project" value="UniProtKB-KW"/>
</dbReference>
<comment type="similarity">
    <text evidence="9">Belongs to the MurCDEF family. Mpl subfamily.</text>
</comment>
<keyword evidence="7 9" id="KW-0131">Cell cycle</keyword>
<dbReference type="InterPro" id="IPR036565">
    <property type="entry name" value="Mur-like_cat_sf"/>
</dbReference>
<comment type="caution">
    <text evidence="13">The sequence shown here is derived from an EMBL/GenBank/DDBJ whole genome shotgun (WGS) entry which is preliminary data.</text>
</comment>
<proteinExistence type="inferred from homology"/>
<evidence type="ECO:0000256" key="1">
    <source>
        <dbReference type="ARBA" id="ARBA00022598"/>
    </source>
</evidence>
<sequence length="463" mass="50214">MHIHILGICGTFMGSLAVLAKELGYQVSGSDANVYPPMSTQLEAAGIALSQGYRVEHLQPRPDLVIIGNALSRGNPAVEAVLDLGIPYISGPQWLAEHVLPERWVLAVSGTHGKTTTASMLAWILEHAGMSPGFLIGGVPRNFSQSARLGDTPFFVIEADEYDSAFFDKRSKFVHYRPRTLIMNNLEYDHADIFPDLEAIQRQFHHLLRTVPASGRLIFPAEDEALQRVLTMGCWSEQAATTMATDPQSGAVWRAEKLRADGSHFRVLHQGQDVGEVQWLLTGDHSVSNALNAVAAAHHVGVLPQQALLALAEFQTPKRRMEVLGAPGGVTVYDDFAHHPTAIATTLQGLRQRIGEAPLLVLIEPRSNTMRMGVHKASLPASVSTADAVYWYQPEGLDWQLDDVVAACPNAAYLLQDISALVERVAAEAAPGSHVVIMSNGGFGGVHGKLLLALQQRFAGQEC</sequence>
<dbReference type="PANTHER" id="PTHR43445:SF5">
    <property type="entry name" value="UDP-N-ACETYLMURAMATE--L-ALANYL-GAMMA-D-GLUTAMYL-MESO-2,6-DIAMINOHEPTANDIOATE LIGASE"/>
    <property type="match status" value="1"/>
</dbReference>
<feature type="domain" description="Mur ligase central" evidence="12">
    <location>
        <begin position="108"/>
        <end position="297"/>
    </location>
</feature>
<keyword evidence="2 9" id="KW-0132">Cell division</keyword>
<evidence type="ECO:0000256" key="6">
    <source>
        <dbReference type="ARBA" id="ARBA00022984"/>
    </source>
</evidence>
<comment type="cofactor">
    <cofactor evidence="9">
        <name>Mg(2+)</name>
        <dbReference type="ChEBI" id="CHEBI:18420"/>
    </cofactor>
</comment>
<dbReference type="InterPro" id="IPR036615">
    <property type="entry name" value="Mur_ligase_C_dom_sf"/>
</dbReference>
<evidence type="ECO:0000313" key="14">
    <source>
        <dbReference type="Proteomes" id="UP000238196"/>
    </source>
</evidence>
<dbReference type="OrthoDB" id="5287829at2"/>
<keyword evidence="8 9" id="KW-0961">Cell wall biogenesis/degradation</keyword>
<gene>
    <name evidence="9 13" type="primary">mpl</name>
    <name evidence="13" type="ORF">C4K68_02290</name>
</gene>
<dbReference type="EC" id="6.3.2.45" evidence="9"/>
<comment type="catalytic activity">
    <reaction evidence="9">
        <text>UDP-N-acetyl-alpha-D-muramate + L-alanyl-gamma-D-glutamyl-meso-2,6-diaminopimelate + ATP = UDP-N-acetyl-alpha-D-muramoyl-L-alanyl-gamma-D-glutamyl-meso-2,6-diaminopimelate + ADP + phosphate + H(+)</text>
        <dbReference type="Rhea" id="RHEA:29563"/>
        <dbReference type="ChEBI" id="CHEBI:15378"/>
        <dbReference type="ChEBI" id="CHEBI:30616"/>
        <dbReference type="ChEBI" id="CHEBI:43474"/>
        <dbReference type="ChEBI" id="CHEBI:61401"/>
        <dbReference type="ChEBI" id="CHEBI:70757"/>
        <dbReference type="ChEBI" id="CHEBI:83905"/>
        <dbReference type="ChEBI" id="CHEBI:456216"/>
        <dbReference type="EC" id="6.3.2.45"/>
    </reaction>
</comment>
<comment type="function">
    <text evidence="9">Reutilizes the intact tripeptide L-alanyl-gamma-D-glutamyl-meso-diaminopimelate by linking it to UDP-N-acetylmuramate.</text>
</comment>
<protein>
    <recommendedName>
        <fullName evidence="9">UDP-N-acetylmuramate--L-alanyl-gamma-D-glutamyl-meso-2,6-diaminoheptandioate ligase</fullName>
        <ecNumber evidence="9">6.3.2.45</ecNumber>
    </recommendedName>
    <alternativeName>
        <fullName evidence="9">Murein peptide ligase</fullName>
    </alternativeName>
    <alternativeName>
        <fullName evidence="9">UDP-N-acetylmuramate:L-alanyl-gamma-D-glutamyl-meso-diaminopimelate ligase</fullName>
    </alternativeName>
</protein>
<feature type="domain" description="Mur ligase C-terminal" evidence="11">
    <location>
        <begin position="319"/>
        <end position="441"/>
    </location>
</feature>
<evidence type="ECO:0000256" key="5">
    <source>
        <dbReference type="ARBA" id="ARBA00022960"/>
    </source>
</evidence>
<dbReference type="GO" id="GO:0005524">
    <property type="term" value="F:ATP binding"/>
    <property type="evidence" value="ECO:0007669"/>
    <property type="project" value="UniProtKB-UniRule"/>
</dbReference>
<evidence type="ECO:0000256" key="7">
    <source>
        <dbReference type="ARBA" id="ARBA00023306"/>
    </source>
</evidence>
<dbReference type="Proteomes" id="UP000238196">
    <property type="component" value="Unassembled WGS sequence"/>
</dbReference>
<reference evidence="13 14" key="1">
    <citation type="submission" date="2018-02" db="EMBL/GenBank/DDBJ databases">
        <title>novel marine gammaproteobacteria from coastal saline agro ecosystem.</title>
        <authorList>
            <person name="Krishnan R."/>
            <person name="Ramesh Kumar N."/>
        </authorList>
    </citation>
    <scope>NUCLEOTIDE SEQUENCE [LARGE SCALE GENOMIC DNA]</scope>
    <source>
        <strain evidence="13 14">228</strain>
    </source>
</reference>
<dbReference type="EMBL" id="PRLP01000007">
    <property type="protein sequence ID" value="PPC79067.1"/>
    <property type="molecule type" value="Genomic_DNA"/>
</dbReference>
<keyword evidence="1 9" id="KW-0436">Ligase</keyword>
<dbReference type="Pfam" id="PF02875">
    <property type="entry name" value="Mur_ligase_C"/>
    <property type="match status" value="1"/>
</dbReference>
<dbReference type="HAMAP" id="MF_02020">
    <property type="entry name" value="Mpl"/>
    <property type="match status" value="1"/>
</dbReference>
<evidence type="ECO:0000256" key="9">
    <source>
        <dbReference type="HAMAP-Rule" id="MF_02020"/>
    </source>
</evidence>
<dbReference type="InterPro" id="IPR013221">
    <property type="entry name" value="Mur_ligase_cen"/>
</dbReference>
<dbReference type="GO" id="GO:0106418">
    <property type="term" value="F:UDP-N-acetylmuramate-L-alanyl-gamma-D-glutamyl-meso-2,6-diaminoheptanedioate ligase activity"/>
    <property type="evidence" value="ECO:0007669"/>
    <property type="project" value="UniProtKB-EC"/>
</dbReference>
<dbReference type="GO" id="GO:0071555">
    <property type="term" value="P:cell wall organization"/>
    <property type="evidence" value="ECO:0007669"/>
    <property type="project" value="UniProtKB-KW"/>
</dbReference>
<evidence type="ECO:0000259" key="10">
    <source>
        <dbReference type="Pfam" id="PF01225"/>
    </source>
</evidence>
<keyword evidence="6 9" id="KW-0573">Peptidoglycan synthesis</keyword>
<evidence type="ECO:0000256" key="8">
    <source>
        <dbReference type="ARBA" id="ARBA00023316"/>
    </source>
</evidence>
<dbReference type="InterPro" id="IPR005757">
    <property type="entry name" value="Mpl"/>
</dbReference>
<evidence type="ECO:0000256" key="2">
    <source>
        <dbReference type="ARBA" id="ARBA00022618"/>
    </source>
</evidence>
<dbReference type="PANTHER" id="PTHR43445">
    <property type="entry name" value="UDP-N-ACETYLMURAMATE--L-ALANINE LIGASE-RELATED"/>
    <property type="match status" value="1"/>
</dbReference>
<feature type="binding site" evidence="9">
    <location>
        <begin position="110"/>
        <end position="116"/>
    </location>
    <ligand>
        <name>ATP</name>
        <dbReference type="ChEBI" id="CHEBI:30616"/>
    </ligand>
</feature>
<dbReference type="SUPFAM" id="SSF53244">
    <property type="entry name" value="MurD-like peptide ligases, peptide-binding domain"/>
    <property type="match status" value="1"/>
</dbReference>
<evidence type="ECO:0000259" key="12">
    <source>
        <dbReference type="Pfam" id="PF08245"/>
    </source>
</evidence>
<keyword evidence="3 9" id="KW-0547">Nucleotide-binding</keyword>
<keyword evidence="9" id="KW-0460">Magnesium</keyword>
<dbReference type="InterPro" id="IPR000713">
    <property type="entry name" value="Mur_ligase_N"/>
</dbReference>
<dbReference type="InterPro" id="IPR050061">
    <property type="entry name" value="MurCDEF_pg_biosynth"/>
</dbReference>
<evidence type="ECO:0000313" key="13">
    <source>
        <dbReference type="EMBL" id="PPC79067.1"/>
    </source>
</evidence>
<organism evidence="13 14">
    <name type="scientific">Proteobacteria bacterium 228</name>
    <dbReference type="NCBI Taxonomy" id="2083153"/>
    <lineage>
        <taxon>Bacteria</taxon>
        <taxon>Pseudomonadati</taxon>
        <taxon>Pseudomonadota</taxon>
    </lineage>
</organism>
<keyword evidence="4 9" id="KW-0067">ATP-binding</keyword>
<dbReference type="Gene3D" id="3.90.190.20">
    <property type="entry name" value="Mur ligase, C-terminal domain"/>
    <property type="match status" value="1"/>
</dbReference>
<name>A0A2S5KW41_9PROT</name>
<dbReference type="Gene3D" id="3.40.50.720">
    <property type="entry name" value="NAD(P)-binding Rossmann-like Domain"/>
    <property type="match status" value="1"/>
</dbReference>
<keyword evidence="5 9" id="KW-0133">Cell shape</keyword>
<dbReference type="InterPro" id="IPR004101">
    <property type="entry name" value="Mur_ligase_C"/>
</dbReference>
<evidence type="ECO:0000256" key="4">
    <source>
        <dbReference type="ARBA" id="ARBA00022840"/>
    </source>
</evidence>
<dbReference type="SUPFAM" id="SSF51984">
    <property type="entry name" value="MurCD N-terminal domain"/>
    <property type="match status" value="1"/>
</dbReference>